<dbReference type="HOGENOM" id="CLU_135650_0_3_9"/>
<keyword evidence="4" id="KW-1185">Reference proteome</keyword>
<dbReference type="AlphaFoldDB" id="A0A0F4LW21"/>
<accession>A0A0F4LW21</accession>
<evidence type="ECO:0000259" key="2">
    <source>
        <dbReference type="PROSITE" id="PS50164"/>
    </source>
</evidence>
<evidence type="ECO:0000256" key="1">
    <source>
        <dbReference type="ARBA" id="ARBA00007435"/>
    </source>
</evidence>
<dbReference type="PATRIC" id="fig|1218492.5.peg.840"/>
<dbReference type="InterPro" id="IPR035901">
    <property type="entry name" value="GIY-YIG_endonuc_sf"/>
</dbReference>
<keyword evidence="3" id="KW-0255">Endonuclease</keyword>
<comment type="similarity">
    <text evidence="1">Belongs to the UPF0213 family.</text>
</comment>
<dbReference type="Gene3D" id="3.40.1440.10">
    <property type="entry name" value="GIY-YIG endonuclease"/>
    <property type="match status" value="1"/>
</dbReference>
<sequence>MKTSPQYSVYIVECQDHTLYTGMARNVSQRIAQHNAGTGAKYTRARRPVVLRYQEVVGSRSQALKREWAIKQLSRKQKLKLIQSQS</sequence>
<organism evidence="3 4">
    <name type="scientific">Bombilactobacillus mellifer</name>
    <dbReference type="NCBI Taxonomy" id="1218492"/>
    <lineage>
        <taxon>Bacteria</taxon>
        <taxon>Bacillati</taxon>
        <taxon>Bacillota</taxon>
        <taxon>Bacilli</taxon>
        <taxon>Lactobacillales</taxon>
        <taxon>Lactobacillaceae</taxon>
        <taxon>Bombilactobacillus</taxon>
    </lineage>
</organism>
<proteinExistence type="inferred from homology"/>
<name>A0A0F4LW21_9LACO</name>
<dbReference type="RefSeq" id="WP_046316232.1">
    <property type="nucleotide sequence ID" value="NZ_JBHSZT010000001.1"/>
</dbReference>
<keyword evidence="3" id="KW-0540">Nuclease</keyword>
<dbReference type="OrthoDB" id="9807770at2"/>
<keyword evidence="3" id="KW-0378">Hydrolase</keyword>
<dbReference type="EMBL" id="JXJQ01000006">
    <property type="protein sequence ID" value="KJY62489.1"/>
    <property type="molecule type" value="Genomic_DNA"/>
</dbReference>
<dbReference type="STRING" id="1218492.JG30_07040"/>
<reference evidence="3 4" key="1">
    <citation type="submission" date="2015-01" db="EMBL/GenBank/DDBJ databases">
        <title>Comparative genomics of the lactic acid bacteria isolated from the honey bee gut.</title>
        <authorList>
            <person name="Ellegaard K.M."/>
            <person name="Tamarit D."/>
            <person name="Javelind E."/>
            <person name="Olofsson T."/>
            <person name="Andersson S.G."/>
            <person name="Vasquez A."/>
        </authorList>
    </citation>
    <scope>NUCLEOTIDE SEQUENCE [LARGE SCALE GENOMIC DNA]</scope>
    <source>
        <strain evidence="3 4">Bin4</strain>
    </source>
</reference>
<dbReference type="GO" id="GO:0004519">
    <property type="term" value="F:endonuclease activity"/>
    <property type="evidence" value="ECO:0007669"/>
    <property type="project" value="UniProtKB-KW"/>
</dbReference>
<dbReference type="InterPro" id="IPR050190">
    <property type="entry name" value="UPF0213_domain"/>
</dbReference>
<dbReference type="PANTHER" id="PTHR34477">
    <property type="entry name" value="UPF0213 PROTEIN YHBQ"/>
    <property type="match status" value="1"/>
</dbReference>
<evidence type="ECO:0000313" key="3">
    <source>
        <dbReference type="EMBL" id="KJY62489.1"/>
    </source>
</evidence>
<dbReference type="PANTHER" id="PTHR34477:SF1">
    <property type="entry name" value="UPF0213 PROTEIN YHBQ"/>
    <property type="match status" value="1"/>
</dbReference>
<gene>
    <name evidence="3" type="ORF">JG30_07040</name>
</gene>
<evidence type="ECO:0000313" key="4">
    <source>
        <dbReference type="Proteomes" id="UP000033558"/>
    </source>
</evidence>
<dbReference type="InterPro" id="IPR000305">
    <property type="entry name" value="GIY-YIG_endonuc"/>
</dbReference>
<dbReference type="PROSITE" id="PS50164">
    <property type="entry name" value="GIY_YIG"/>
    <property type="match status" value="1"/>
</dbReference>
<dbReference type="Pfam" id="PF01541">
    <property type="entry name" value="GIY-YIG"/>
    <property type="match status" value="1"/>
</dbReference>
<protein>
    <submittedName>
        <fullName evidence="3">A URI domain-containing endonuclease</fullName>
    </submittedName>
</protein>
<dbReference type="SUPFAM" id="SSF82771">
    <property type="entry name" value="GIY-YIG endonuclease"/>
    <property type="match status" value="1"/>
</dbReference>
<dbReference type="CDD" id="cd10456">
    <property type="entry name" value="GIY-YIG_UPF0213"/>
    <property type="match status" value="1"/>
</dbReference>
<dbReference type="Proteomes" id="UP000033558">
    <property type="component" value="Unassembled WGS sequence"/>
</dbReference>
<feature type="domain" description="GIY-YIG" evidence="2">
    <location>
        <begin position="5"/>
        <end position="80"/>
    </location>
</feature>
<comment type="caution">
    <text evidence="3">The sequence shown here is derived from an EMBL/GenBank/DDBJ whole genome shotgun (WGS) entry which is preliminary data.</text>
</comment>